<protein>
    <submittedName>
        <fullName evidence="4">LCP family protein</fullName>
    </submittedName>
</protein>
<accession>A0A7T7M8T2</accession>
<dbReference type="NCBIfam" id="TIGR00350">
    <property type="entry name" value="lytR_cpsA_psr"/>
    <property type="match status" value="1"/>
</dbReference>
<name>A0A7T7M8T2_9ACTO</name>
<dbReference type="Gene3D" id="3.40.630.190">
    <property type="entry name" value="LCP protein"/>
    <property type="match status" value="1"/>
</dbReference>
<evidence type="ECO:0000313" key="4">
    <source>
        <dbReference type="EMBL" id="QQM67016.1"/>
    </source>
</evidence>
<evidence type="ECO:0000259" key="3">
    <source>
        <dbReference type="Pfam" id="PF03816"/>
    </source>
</evidence>
<sequence length="420" mass="44250">MIEHVPAPRNRRYRHADRDPRTSLPRRIGLAALAVVLFLTSGAAFALHDLQSKVRTVDLAALLGSERADNGSKDAYKGQAVNILVLGSDTRAGSNNVDGSQGSEEVAVARSDTAMVMHLSADRSRVDVVSIPRDTLVSIPSCTLRDKTSSAPQDDTMFNQAFATGAGTGTDTTAIGLGAACAIKTVEAMSGIVIHEFVVVDFSGLERMVDALDGVGVYVTEEIDDPHYTGAQFSVGCHHMSGAEALQYARVRHGVSNGSDTSRIGRQQNLMGAMIRAAVSKNLLTNLDDLYSFASAGLSTLTVSKGIGSLSTLAGLAKSVSDVGMDKINFIALPTTEAPWDPNRLVPTQDANRVWKALKKDEPVPSSTVSAQGDGTVNTPTPEDSTAPQATEEPEATQVPENQDQAPAPATEPNPAAQCK</sequence>
<dbReference type="Pfam" id="PF03816">
    <property type="entry name" value="LytR_cpsA_psr"/>
    <property type="match status" value="1"/>
</dbReference>
<evidence type="ECO:0000256" key="2">
    <source>
        <dbReference type="SAM" id="MobiDB-lite"/>
    </source>
</evidence>
<organism evidence="4 5">
    <name type="scientific">Actinomyces weissii</name>
    <dbReference type="NCBI Taxonomy" id="675090"/>
    <lineage>
        <taxon>Bacteria</taxon>
        <taxon>Bacillati</taxon>
        <taxon>Actinomycetota</taxon>
        <taxon>Actinomycetes</taxon>
        <taxon>Actinomycetales</taxon>
        <taxon>Actinomycetaceae</taxon>
        <taxon>Actinomyces</taxon>
    </lineage>
</organism>
<gene>
    <name evidence="4" type="ORF">JG540_08180</name>
</gene>
<feature type="region of interest" description="Disordered" evidence="2">
    <location>
        <begin position="1"/>
        <end position="21"/>
    </location>
</feature>
<keyword evidence="5" id="KW-1185">Reference proteome</keyword>
<dbReference type="PANTHER" id="PTHR33392:SF6">
    <property type="entry name" value="POLYISOPRENYL-TEICHOIC ACID--PEPTIDOGLYCAN TEICHOIC ACID TRANSFERASE TAGU"/>
    <property type="match status" value="1"/>
</dbReference>
<dbReference type="KEGG" id="awe:JG540_08180"/>
<evidence type="ECO:0000313" key="5">
    <source>
        <dbReference type="Proteomes" id="UP000595895"/>
    </source>
</evidence>
<feature type="domain" description="Cell envelope-related transcriptional attenuator" evidence="3">
    <location>
        <begin position="110"/>
        <end position="278"/>
    </location>
</feature>
<evidence type="ECO:0000256" key="1">
    <source>
        <dbReference type="ARBA" id="ARBA00006068"/>
    </source>
</evidence>
<dbReference type="InterPro" id="IPR050922">
    <property type="entry name" value="LytR/CpsA/Psr_CW_biosynth"/>
</dbReference>
<dbReference type="PANTHER" id="PTHR33392">
    <property type="entry name" value="POLYISOPRENYL-TEICHOIC ACID--PEPTIDOGLYCAN TEICHOIC ACID TRANSFERASE TAGU"/>
    <property type="match status" value="1"/>
</dbReference>
<dbReference type="EMBL" id="CP066802">
    <property type="protein sequence ID" value="QQM67016.1"/>
    <property type="molecule type" value="Genomic_DNA"/>
</dbReference>
<feature type="compositionally biased region" description="Polar residues" evidence="2">
    <location>
        <begin position="365"/>
        <end position="389"/>
    </location>
</feature>
<comment type="similarity">
    <text evidence="1">Belongs to the LytR/CpsA/Psr (LCP) family.</text>
</comment>
<proteinExistence type="inferred from homology"/>
<dbReference type="RefSeq" id="WP_200275248.1">
    <property type="nucleotide sequence ID" value="NZ_CP066802.1"/>
</dbReference>
<feature type="region of interest" description="Disordered" evidence="2">
    <location>
        <begin position="359"/>
        <end position="420"/>
    </location>
</feature>
<dbReference type="Proteomes" id="UP000595895">
    <property type="component" value="Chromosome"/>
</dbReference>
<dbReference type="AlphaFoldDB" id="A0A7T7M8T2"/>
<reference evidence="4 5" key="1">
    <citation type="submission" date="2020-12" db="EMBL/GenBank/DDBJ databases">
        <authorList>
            <person name="Zhou J."/>
        </authorList>
    </citation>
    <scope>NUCLEOTIDE SEQUENCE [LARGE SCALE GENOMIC DNA]</scope>
    <source>
        <strain evidence="4 5">CCUG 61299</strain>
    </source>
</reference>
<feature type="compositionally biased region" description="Low complexity" evidence="2">
    <location>
        <begin position="406"/>
        <end position="420"/>
    </location>
</feature>
<dbReference type="InterPro" id="IPR004474">
    <property type="entry name" value="LytR_CpsA_psr"/>
</dbReference>